<sequence>MNPDQGNNDPGAGRGRRKPLARPLRHRVVRSRYLEGMPKSRTVDGVEVNYDSYDDADDLEDEQIDESLLLAPEHELLVDRHDRAII</sequence>
<dbReference type="EMBL" id="LXQA010535486">
    <property type="protein sequence ID" value="MCI57808.1"/>
    <property type="molecule type" value="Genomic_DNA"/>
</dbReference>
<evidence type="ECO:0000313" key="3">
    <source>
        <dbReference type="Proteomes" id="UP000265520"/>
    </source>
</evidence>
<accession>A0A392T9U8</accession>
<comment type="caution">
    <text evidence="2">The sequence shown here is derived from an EMBL/GenBank/DDBJ whole genome shotgun (WGS) entry which is preliminary data.</text>
</comment>
<dbReference type="Proteomes" id="UP000265520">
    <property type="component" value="Unassembled WGS sequence"/>
</dbReference>
<organism evidence="2 3">
    <name type="scientific">Trifolium medium</name>
    <dbReference type="NCBI Taxonomy" id="97028"/>
    <lineage>
        <taxon>Eukaryota</taxon>
        <taxon>Viridiplantae</taxon>
        <taxon>Streptophyta</taxon>
        <taxon>Embryophyta</taxon>
        <taxon>Tracheophyta</taxon>
        <taxon>Spermatophyta</taxon>
        <taxon>Magnoliopsida</taxon>
        <taxon>eudicotyledons</taxon>
        <taxon>Gunneridae</taxon>
        <taxon>Pentapetalae</taxon>
        <taxon>rosids</taxon>
        <taxon>fabids</taxon>
        <taxon>Fabales</taxon>
        <taxon>Fabaceae</taxon>
        <taxon>Papilionoideae</taxon>
        <taxon>50 kb inversion clade</taxon>
        <taxon>NPAAA clade</taxon>
        <taxon>Hologalegina</taxon>
        <taxon>IRL clade</taxon>
        <taxon>Trifolieae</taxon>
        <taxon>Trifolium</taxon>
    </lineage>
</organism>
<proteinExistence type="predicted"/>
<feature type="region of interest" description="Disordered" evidence="1">
    <location>
        <begin position="1"/>
        <end position="23"/>
    </location>
</feature>
<keyword evidence="3" id="KW-1185">Reference proteome</keyword>
<name>A0A392T9U8_9FABA</name>
<feature type="compositionally biased region" description="Basic residues" evidence="1">
    <location>
        <begin position="14"/>
        <end position="23"/>
    </location>
</feature>
<reference evidence="2 3" key="1">
    <citation type="journal article" date="2018" name="Front. Plant Sci.">
        <title>Red Clover (Trifolium pratense) and Zigzag Clover (T. medium) - A Picture of Genomic Similarities and Differences.</title>
        <authorList>
            <person name="Dluhosova J."/>
            <person name="Istvanek J."/>
            <person name="Nedelnik J."/>
            <person name="Repkova J."/>
        </authorList>
    </citation>
    <scope>NUCLEOTIDE SEQUENCE [LARGE SCALE GENOMIC DNA]</scope>
    <source>
        <strain evidence="3">cv. 10/8</strain>
        <tissue evidence="2">Leaf</tissue>
    </source>
</reference>
<feature type="non-terminal residue" evidence="2">
    <location>
        <position position="86"/>
    </location>
</feature>
<dbReference type="AlphaFoldDB" id="A0A392T9U8"/>
<protein>
    <submittedName>
        <fullName evidence="2">Uncharacterized protein</fullName>
    </submittedName>
</protein>
<evidence type="ECO:0000313" key="2">
    <source>
        <dbReference type="EMBL" id="MCI57808.1"/>
    </source>
</evidence>
<evidence type="ECO:0000256" key="1">
    <source>
        <dbReference type="SAM" id="MobiDB-lite"/>
    </source>
</evidence>